<feature type="region of interest" description="Disordered" evidence="1">
    <location>
        <begin position="1141"/>
        <end position="1194"/>
    </location>
</feature>
<feature type="region of interest" description="Disordered" evidence="1">
    <location>
        <begin position="613"/>
        <end position="645"/>
    </location>
</feature>
<name>A0A9W7XRT0_9FUNG</name>
<dbReference type="InterPro" id="IPR035899">
    <property type="entry name" value="DBL_dom_sf"/>
</dbReference>
<feature type="region of interest" description="Disordered" evidence="1">
    <location>
        <begin position="1504"/>
        <end position="1534"/>
    </location>
</feature>
<feature type="region of interest" description="Disordered" evidence="1">
    <location>
        <begin position="151"/>
        <end position="170"/>
    </location>
</feature>
<reference evidence="4" key="1">
    <citation type="submission" date="2022-07" db="EMBL/GenBank/DDBJ databases">
        <title>Phylogenomic reconstructions and comparative analyses of Kickxellomycotina fungi.</title>
        <authorList>
            <person name="Reynolds N.K."/>
            <person name="Stajich J.E."/>
            <person name="Barry K."/>
            <person name="Grigoriev I.V."/>
            <person name="Crous P."/>
            <person name="Smith M.E."/>
        </authorList>
    </citation>
    <scope>NUCLEOTIDE SEQUENCE</scope>
    <source>
        <strain evidence="4">NBRC 105413</strain>
    </source>
</reference>
<feature type="compositionally biased region" description="Low complexity" evidence="1">
    <location>
        <begin position="1560"/>
        <end position="1571"/>
    </location>
</feature>
<evidence type="ECO:0000256" key="1">
    <source>
        <dbReference type="SAM" id="MobiDB-lite"/>
    </source>
</evidence>
<feature type="region of interest" description="Disordered" evidence="1">
    <location>
        <begin position="1440"/>
        <end position="1488"/>
    </location>
</feature>
<keyword evidence="2" id="KW-0732">Signal</keyword>
<feature type="region of interest" description="Disordered" evidence="1">
    <location>
        <begin position="1548"/>
        <end position="1580"/>
    </location>
</feature>
<feature type="compositionally biased region" description="Low complexity" evidence="1">
    <location>
        <begin position="1866"/>
        <end position="1883"/>
    </location>
</feature>
<feature type="compositionally biased region" description="Low complexity" evidence="1">
    <location>
        <begin position="616"/>
        <end position="635"/>
    </location>
</feature>
<feature type="region of interest" description="Disordered" evidence="1">
    <location>
        <begin position="221"/>
        <end position="254"/>
    </location>
</feature>
<dbReference type="SUPFAM" id="SSF48065">
    <property type="entry name" value="DBL homology domain (DH-domain)"/>
    <property type="match status" value="1"/>
</dbReference>
<feature type="region of interest" description="Disordered" evidence="1">
    <location>
        <begin position="1804"/>
        <end position="1837"/>
    </location>
</feature>
<feature type="domain" description="DH" evidence="3">
    <location>
        <begin position="654"/>
        <end position="844"/>
    </location>
</feature>
<dbReference type="PANTHER" id="PTHR12673">
    <property type="entry name" value="FACIOGENITAL DYSPLASIA PROTEIN"/>
    <property type="match status" value="1"/>
</dbReference>
<dbReference type="PANTHER" id="PTHR12673:SF270">
    <property type="entry name" value="FYVE-TYPE DOMAIN-CONTAINING PROTEIN"/>
    <property type="match status" value="1"/>
</dbReference>
<feature type="compositionally biased region" description="Polar residues" evidence="1">
    <location>
        <begin position="2027"/>
        <end position="2037"/>
    </location>
</feature>
<comment type="caution">
    <text evidence="4">The sequence shown here is derived from an EMBL/GenBank/DDBJ whole genome shotgun (WGS) entry which is preliminary data.</text>
</comment>
<accession>A0A9W7XRT0</accession>
<feature type="compositionally biased region" description="Low complexity" evidence="1">
    <location>
        <begin position="116"/>
        <end position="127"/>
    </location>
</feature>
<gene>
    <name evidence="4" type="ORF">LPJ64_000837</name>
</gene>
<dbReference type="InterPro" id="IPR051092">
    <property type="entry name" value="FYVE_RhoGEF_PH"/>
</dbReference>
<dbReference type="Proteomes" id="UP001145021">
    <property type="component" value="Unassembled WGS sequence"/>
</dbReference>
<feature type="region of interest" description="Disordered" evidence="1">
    <location>
        <begin position="1863"/>
        <end position="1883"/>
    </location>
</feature>
<feature type="chain" id="PRO_5040894769" description="DH domain-containing protein" evidence="2">
    <location>
        <begin position="17"/>
        <end position="2046"/>
    </location>
</feature>
<evidence type="ECO:0000256" key="2">
    <source>
        <dbReference type="SAM" id="SignalP"/>
    </source>
</evidence>
<feature type="compositionally biased region" description="Low complexity" evidence="1">
    <location>
        <begin position="1980"/>
        <end position="2000"/>
    </location>
</feature>
<dbReference type="PROSITE" id="PS50010">
    <property type="entry name" value="DH_2"/>
    <property type="match status" value="1"/>
</dbReference>
<dbReference type="GO" id="GO:0005737">
    <property type="term" value="C:cytoplasm"/>
    <property type="evidence" value="ECO:0007669"/>
    <property type="project" value="TreeGrafter"/>
</dbReference>
<dbReference type="Gene3D" id="1.20.900.10">
    <property type="entry name" value="Dbl homology (DH) domain"/>
    <property type="match status" value="1"/>
</dbReference>
<dbReference type="GO" id="GO:0005085">
    <property type="term" value="F:guanyl-nucleotide exchange factor activity"/>
    <property type="evidence" value="ECO:0007669"/>
    <property type="project" value="InterPro"/>
</dbReference>
<feature type="region of interest" description="Disordered" evidence="1">
    <location>
        <begin position="80"/>
        <end position="135"/>
    </location>
</feature>
<feature type="compositionally biased region" description="Polar residues" evidence="1">
    <location>
        <begin position="1942"/>
        <end position="1951"/>
    </location>
</feature>
<dbReference type="EMBL" id="JANBOH010000019">
    <property type="protein sequence ID" value="KAJ1647803.1"/>
    <property type="molecule type" value="Genomic_DNA"/>
</dbReference>
<evidence type="ECO:0000313" key="4">
    <source>
        <dbReference type="EMBL" id="KAJ1647803.1"/>
    </source>
</evidence>
<feature type="compositionally biased region" description="Low complexity" evidence="1">
    <location>
        <begin position="1912"/>
        <end position="1933"/>
    </location>
</feature>
<feature type="compositionally biased region" description="Low complexity" evidence="1">
    <location>
        <begin position="1504"/>
        <end position="1515"/>
    </location>
</feature>
<proteinExistence type="predicted"/>
<feature type="signal peptide" evidence="2">
    <location>
        <begin position="1"/>
        <end position="16"/>
    </location>
</feature>
<evidence type="ECO:0000313" key="5">
    <source>
        <dbReference type="Proteomes" id="UP001145021"/>
    </source>
</evidence>
<feature type="compositionally biased region" description="Polar residues" evidence="1">
    <location>
        <begin position="94"/>
        <end position="115"/>
    </location>
</feature>
<feature type="region of interest" description="Disordered" evidence="1">
    <location>
        <begin position="1899"/>
        <end position="2046"/>
    </location>
</feature>
<feature type="compositionally biased region" description="Polar residues" evidence="1">
    <location>
        <begin position="1464"/>
        <end position="1476"/>
    </location>
</feature>
<keyword evidence="5" id="KW-1185">Reference proteome</keyword>
<dbReference type="Pfam" id="PF00621">
    <property type="entry name" value="RhoGEF"/>
    <property type="match status" value="1"/>
</dbReference>
<dbReference type="SMART" id="SM00325">
    <property type="entry name" value="RhoGEF"/>
    <property type="match status" value="1"/>
</dbReference>
<organism evidence="4 5">
    <name type="scientific">Coemansia asiatica</name>
    <dbReference type="NCBI Taxonomy" id="1052880"/>
    <lineage>
        <taxon>Eukaryota</taxon>
        <taxon>Fungi</taxon>
        <taxon>Fungi incertae sedis</taxon>
        <taxon>Zoopagomycota</taxon>
        <taxon>Kickxellomycotina</taxon>
        <taxon>Kickxellomycetes</taxon>
        <taxon>Kickxellales</taxon>
        <taxon>Kickxellaceae</taxon>
        <taxon>Coemansia</taxon>
    </lineage>
</organism>
<protein>
    <recommendedName>
        <fullName evidence="3">DH domain-containing protein</fullName>
    </recommendedName>
</protein>
<feature type="compositionally biased region" description="Polar residues" evidence="1">
    <location>
        <begin position="1899"/>
        <end position="1911"/>
    </location>
</feature>
<sequence length="2046" mass="219852">MFWFQFFWAGLTDAWACGDRKKHVQFGGLHLVRRVRCLGPKDPLATAVPAFQRSATGDWLARKRARLFRQHRNSRLLTCLADSQPSTPPHQRGAAQNTADTAACSGSPSHRTPTKSSISISIGASSARRFDRTPTTVRRGRLATIATDTHIEPQQKTPVAHRSGSTRTRTATSALSFTVGGSRPFSLYTAAASAATAAPTTPTKRSSKKAAAATTALSLAALSSAPRRSPPAEFTFRSSPTPTSPEFAGLFDRAQPPPQLVFDRPPQHLEFVGAALLPSLSRRATTSEHKLKHTSLRIGSAARRTQHQLAMATDNDNTHGADDIATEPLRAGLAPVSPCAYEIPNDNENDGQYAAEFWLNALVPKPHTNFFGYEASIGPICISISTRESHECYKALVRTPFKFGVVYVPTVVINQPVFGTDLDRLSNPTSPKILLYHALRLYFQQADIERRGYLLTAIRNRRLAAETNNEAQNKADIFVPSLQRSSARRSNELRRAEISEFMDTLFNTPDAAANTPSGSSSSTADDAALVDEINAYLAAEREQRDLAVATESLTEIRDDHLKPLLRNLEPRLFRRWLRLDFVVVGAAGHDRLADANAPHQRFLRALERANSRARGDSGAASKAGAKADAKAAGARTESNKAARRLKTREELEAKRSNIIEELIATERSYVEKLRALIDIYVVPLRSAARSANNALIPAYDAHVIFGNIERVTEVNERFLGDLEAWAAGEMDPRETIGSLCRDHFVDFQVYKRYINGYQHALASSRELEAKNPLYAAFLQRAREREECRKLGISDLLIMPVQRIPRYTLLLTDLLKATLPDDDDAARIQLALERVNEIGQLADNQVAESVAELHRIHTTIDDCPPNLISASREFIGAIDVSEIDLVTGSPKRPVALLVFSDLLMVVERFWPPHDHGGIRITGQPPARQSCPVHAGTAAAVDPSSGADHKSSACTCNGSGSVSSTAFLSTISDSSRGKRWGRFSGWVDIGRVGVLEKSLNSSSRSFYIHRHPSGAPGADDAQASATAARLRTATTTTTATATSTATATLAAGQQSSASSIVSLESGAANSPMLAPDQLHQEFSRILYPAETAHESYGEHGYWFPQSLHEFEADHPQTRDAFFEFLNTAWERSVARCFESTASLSRQGSSSGGSGPGTSAATPGAFSSRGHRKTKSGVEGLRSASSHGHGHPELDRVDVGGQSWSVRMWEATDYAKSRTNCPSALAADMTIVWDYRQAGSPAAPPALPSYCPLQACRVVDFGDDYYHVTSTVLPLDSHHSASEQPDTCAELLEERDVADSWPALCRLVEKAVTMYQYVLLAYPEHRRIQQCYNRSILASLFGQNALGSSSSVKADTAVSAAPRKLFSRARHLFSSGKLRGSASASASVKGGAGADHNGLFASAYSNAVAADSIGPSASSPYSHSTISTPLTVLGRYKLKTKSSTMVSSRRVHTLQHDPQSTPPPKAQSASSTPSRSNAAGQPAKPSLSSSATFSAGDASMFSLATTSSSTSTRLSPASDAFPAGRKPSHTIDDFPSFSSSMLTDDSVDIRTRSQTSWEQRTRAASSISSIAHSSPPKQPFSRFLRSRPSKDALSLLPASLTGSSPSLVKLGELAASRPAKIDDPDPFTKRRSMSVVSAASAGLAPPATQSIDSVASAASTTAPSSRVHGDGGSDFSLSLDILQPRGERLSIPDDLKLEFDTALNRAGNTPPPPPPPPPQPSTRGLALDIEPFAPSSSSLSLEPSAMPVVASSGLSLLIPSSTNLPSAASTWDMVSPDYDVPAEYQSRYPLGSASSVGGSVFSSSRSMMMARPATPSSKSMDRRRGVYGAPPHSAAPAPLSPGLIRPQVLSSEADILLDIARELGEDEPFNNNNNSNNKPSPDNISSLYVDADDVARHLSNASLAHSRPQTSAAITTHSALSSPTSPSSNPVSPTYSEFSRPLPSTPSHSKSLNYGSDKHSPMQPSAAPHLFGRIPHPPSSTYSLHQQHPVQQGQQQQSQSPSSFADYRRLPSLPPRIRSAAASSYLDRNLAQSGPTSPAGRSQPAFPPF</sequence>
<feature type="compositionally biased region" description="Pro residues" evidence="1">
    <location>
        <begin position="1706"/>
        <end position="1717"/>
    </location>
</feature>
<feature type="compositionally biased region" description="Low complexity" evidence="1">
    <location>
        <begin position="1825"/>
        <end position="1837"/>
    </location>
</feature>
<feature type="compositionally biased region" description="Low complexity" evidence="1">
    <location>
        <begin position="160"/>
        <end position="170"/>
    </location>
</feature>
<evidence type="ECO:0000259" key="3">
    <source>
        <dbReference type="PROSITE" id="PS50010"/>
    </source>
</evidence>
<dbReference type="CDD" id="cd00160">
    <property type="entry name" value="RhoGEF"/>
    <property type="match status" value="1"/>
</dbReference>
<feature type="region of interest" description="Disordered" evidence="1">
    <location>
        <begin position="1700"/>
        <end position="1723"/>
    </location>
</feature>
<dbReference type="InterPro" id="IPR000219">
    <property type="entry name" value="DH_dom"/>
</dbReference>